<proteinExistence type="predicted"/>
<dbReference type="PANTHER" id="PTHR39209:SF2">
    <property type="entry name" value="CYTOPLASMIC PROTEIN"/>
    <property type="match status" value="1"/>
</dbReference>
<dbReference type="Gene3D" id="3.50.40.10">
    <property type="entry name" value="Phenylalanyl-trna Synthetase, Chain B, domain 3"/>
    <property type="match status" value="1"/>
</dbReference>
<dbReference type="PANTHER" id="PTHR39209">
    <property type="match status" value="1"/>
</dbReference>
<dbReference type="EMBL" id="DSID01000267">
    <property type="protein sequence ID" value="HEX70277.1"/>
    <property type="molecule type" value="Genomic_DNA"/>
</dbReference>
<dbReference type="GO" id="GO:0004826">
    <property type="term" value="F:phenylalanine-tRNA ligase activity"/>
    <property type="evidence" value="ECO:0007669"/>
    <property type="project" value="InterPro"/>
</dbReference>
<accession>A0A7C2WQ25</accession>
<dbReference type="SUPFAM" id="SSF56037">
    <property type="entry name" value="PheT/TilS domain"/>
    <property type="match status" value="1"/>
</dbReference>
<dbReference type="GO" id="GO:0003723">
    <property type="term" value="F:RNA binding"/>
    <property type="evidence" value="ECO:0007669"/>
    <property type="project" value="InterPro"/>
</dbReference>
<reference evidence="2" key="1">
    <citation type="journal article" date="2020" name="mSystems">
        <title>Genome- and Community-Level Interaction Insights into Carbon Utilization and Element Cycling Functions of Hydrothermarchaeota in Hydrothermal Sediment.</title>
        <authorList>
            <person name="Zhou Z."/>
            <person name="Liu Y."/>
            <person name="Xu W."/>
            <person name="Pan J."/>
            <person name="Luo Z.H."/>
            <person name="Li M."/>
        </authorList>
    </citation>
    <scope>NUCLEOTIDE SEQUENCE [LARGE SCALE GENOMIC DNA]</scope>
    <source>
        <strain evidence="2">SpSt-192</strain>
    </source>
</reference>
<comment type="caution">
    <text evidence="2">The sequence shown here is derived from an EMBL/GenBank/DDBJ whole genome shotgun (WGS) entry which is preliminary data.</text>
</comment>
<feature type="domain" description="B3/B4 tRNA-binding" evidence="1">
    <location>
        <begin position="95"/>
        <end position="249"/>
    </location>
</feature>
<dbReference type="AlphaFoldDB" id="A0A7C2WQ25"/>
<dbReference type="SMART" id="SM00873">
    <property type="entry name" value="B3_4"/>
    <property type="match status" value="1"/>
</dbReference>
<gene>
    <name evidence="2" type="ORF">ENP13_03420</name>
</gene>
<protein>
    <recommendedName>
        <fullName evidence="1">B3/B4 tRNA-binding domain-containing protein</fullName>
    </recommendedName>
</protein>
<dbReference type="Pfam" id="PF03483">
    <property type="entry name" value="B3_4"/>
    <property type="match status" value="1"/>
</dbReference>
<sequence length="268" mass="28793">MPGRARGPVHAASALLRSTERAVQGVRQGDGLVAFLEIAGEVFEQVWEARFAAVVALGVDNRRAVEPAAECLSQAINAVVASFGDRDPKEHLAIAAWREAFRELGWSPSTYQSSVEALVRRTLKGKPPPSINPAVDLANSVSLRYLVPIGAHDLGTAPLGLTVRLARPGDRFLPMGDGPEEVPEPGEIVYAHGSDVRTRRWVWRQSRTGLVTPGTTDVLFPIDGFAHVTEGALHLAAAELATLVEELLGGEVRVWWLDPASPQAPPSD</sequence>
<evidence type="ECO:0000313" key="2">
    <source>
        <dbReference type="EMBL" id="HEX70277.1"/>
    </source>
</evidence>
<name>A0A7C2WQ25_9BACT</name>
<dbReference type="InterPro" id="IPR005146">
    <property type="entry name" value="B3/B4_tRNA-bd"/>
</dbReference>
<evidence type="ECO:0000259" key="1">
    <source>
        <dbReference type="SMART" id="SM00873"/>
    </source>
</evidence>
<dbReference type="InterPro" id="IPR020825">
    <property type="entry name" value="Phe-tRNA_synthase-like_B3/B4"/>
</dbReference>
<organism evidence="2">
    <name type="scientific">Thermorudis sp</name>
    <dbReference type="NCBI Taxonomy" id="1969470"/>
    <lineage>
        <taxon>Bacteria</taxon>
        <taxon>Pseudomonadati</taxon>
        <taxon>Thermomicrobiota</taxon>
        <taxon>Thermomicrobia</taxon>
        <taxon>Thermomicrobia incertae sedis</taxon>
        <taxon>Thermorudis</taxon>
    </lineage>
</organism>